<dbReference type="InterPro" id="IPR005901">
    <property type="entry name" value="GLPGLI"/>
</dbReference>
<protein>
    <submittedName>
        <fullName evidence="2">GLPGLI family protein</fullName>
    </submittedName>
</protein>
<accession>A0AA93BM94</accession>
<reference evidence="2 3" key="1">
    <citation type="submission" date="2018-08" db="EMBL/GenBank/DDBJ databases">
        <title>A genome reference for cultivated species of the human gut microbiota.</title>
        <authorList>
            <person name="Zou Y."/>
            <person name="Xue W."/>
            <person name="Luo G."/>
        </authorList>
    </citation>
    <scope>NUCLEOTIDE SEQUENCE [LARGE SCALE GENOMIC DNA]</scope>
    <source>
        <strain evidence="2 3">AF43-2</strain>
    </source>
</reference>
<name>A0AA93BM94_9BACT</name>
<feature type="signal peptide" evidence="1">
    <location>
        <begin position="1"/>
        <end position="19"/>
    </location>
</feature>
<dbReference type="PROSITE" id="PS51257">
    <property type="entry name" value="PROKAR_LIPOPROTEIN"/>
    <property type="match status" value="1"/>
</dbReference>
<dbReference type="EMBL" id="QRNN01000005">
    <property type="protein sequence ID" value="RHK49960.1"/>
    <property type="molecule type" value="Genomic_DNA"/>
</dbReference>
<evidence type="ECO:0000313" key="3">
    <source>
        <dbReference type="Proteomes" id="UP000284562"/>
    </source>
</evidence>
<keyword evidence="1" id="KW-0732">Signal</keyword>
<comment type="caution">
    <text evidence="2">The sequence shown here is derived from an EMBL/GenBank/DDBJ whole genome shotgun (WGS) entry which is preliminary data.</text>
</comment>
<evidence type="ECO:0000256" key="1">
    <source>
        <dbReference type="SAM" id="SignalP"/>
    </source>
</evidence>
<gene>
    <name evidence="2" type="ORF">DW064_02480</name>
</gene>
<dbReference type="NCBIfam" id="TIGR01200">
    <property type="entry name" value="GLPGLI"/>
    <property type="match status" value="1"/>
</dbReference>
<organism evidence="2 3">
    <name type="scientific">Segatella copri</name>
    <dbReference type="NCBI Taxonomy" id="165179"/>
    <lineage>
        <taxon>Bacteria</taxon>
        <taxon>Pseudomonadati</taxon>
        <taxon>Bacteroidota</taxon>
        <taxon>Bacteroidia</taxon>
        <taxon>Bacteroidales</taxon>
        <taxon>Prevotellaceae</taxon>
        <taxon>Segatella</taxon>
    </lineage>
</organism>
<sequence length="173" mass="19868">MKKVLLIAWFALYACMLQAQTVNLFDESSIGMGDSIDQVKYQVVYDAEYIYEKKYTKTDTIIGRIEEKMLLQIGNKYSAFYSYPIFQRDSTISANMAKGIPVNFSGNGGQINWKVYKNYPEPGKTAYLDFFAADRYVCIEPMEPIDWQLTDSIDSICGYECHQQLPSLRVEHG</sequence>
<dbReference type="AlphaFoldDB" id="A0AA93BM94"/>
<dbReference type="Proteomes" id="UP000284562">
    <property type="component" value="Unassembled WGS sequence"/>
</dbReference>
<proteinExistence type="predicted"/>
<evidence type="ECO:0000313" key="2">
    <source>
        <dbReference type="EMBL" id="RHK49960.1"/>
    </source>
</evidence>
<feature type="chain" id="PRO_5041679456" evidence="1">
    <location>
        <begin position="20"/>
        <end position="173"/>
    </location>
</feature>